<evidence type="ECO:0000313" key="9">
    <source>
        <dbReference type="Proteomes" id="UP000190042"/>
    </source>
</evidence>
<dbReference type="InterPro" id="IPR052714">
    <property type="entry name" value="MFS_Exporter"/>
</dbReference>
<dbReference type="RefSeq" id="WP_009499152.1">
    <property type="nucleotide sequence ID" value="NZ_FUYJ01000010.1"/>
</dbReference>
<comment type="subcellular location">
    <subcellularLocation>
        <location evidence="1">Cell membrane</location>
        <topology evidence="1">Multi-pass membrane protein</topology>
    </subcellularLocation>
</comment>
<keyword evidence="9" id="KW-1185">Reference proteome</keyword>
<sequence length="398" mass="43123">MDNKTIWTRDFIVTSIINFFLMLVMYLLMVTIAPYSVKEYGVSTGVAGLVSGIFIIGTLMSRLAIGGLIEKIGSRRLLLIGLAIIVLASVFYFGADNLPLLMANRFFHGIGLGISSTATGTMVAQMLPPSRRGEGIGYFSLSAVLATAIGPFFGIYLSQHYDYQVLFLFCLALSICCAAMFFFVKKSPMVMPAKNIQAKTEKLGIHGLLERRALPIAFVTLLAAVAYSGVLSFISFYAEEINLVSAASFFFLVYAVAVLFSRPFTGRLLDVKGNKFVIYPSLVLFAGGLLLLSGAQAGWMLLLAGGILGLGFGNFQSCAQAIALQGVKPERLGVATSTFFIFLDFGFGFGPYVIGSLVPIIGYRKLYVVLMIVVLAALALFMLFSKIQQSKSKRVTVE</sequence>
<feature type="transmembrane region" description="Helical" evidence="6">
    <location>
        <begin position="45"/>
        <end position="65"/>
    </location>
</feature>
<feature type="transmembrane region" description="Helical" evidence="6">
    <location>
        <begin position="12"/>
        <end position="33"/>
    </location>
</feature>
<organism evidence="8 9">
    <name type="scientific">Sporosarcina newyorkensis</name>
    <dbReference type="NCBI Taxonomy" id="759851"/>
    <lineage>
        <taxon>Bacteria</taxon>
        <taxon>Bacillati</taxon>
        <taxon>Bacillota</taxon>
        <taxon>Bacilli</taxon>
        <taxon>Bacillales</taxon>
        <taxon>Caryophanaceae</taxon>
        <taxon>Sporosarcina</taxon>
    </lineage>
</organism>
<keyword evidence="5 6" id="KW-0472">Membrane</keyword>
<dbReference type="InterPro" id="IPR011701">
    <property type="entry name" value="MFS"/>
</dbReference>
<proteinExistence type="predicted"/>
<keyword evidence="4 6" id="KW-1133">Transmembrane helix</keyword>
<evidence type="ECO:0000313" key="8">
    <source>
        <dbReference type="EMBL" id="SKB06077.1"/>
    </source>
</evidence>
<feature type="transmembrane region" description="Helical" evidence="6">
    <location>
        <begin position="366"/>
        <end position="384"/>
    </location>
</feature>
<feature type="transmembrane region" description="Helical" evidence="6">
    <location>
        <begin position="213"/>
        <end position="237"/>
    </location>
</feature>
<dbReference type="PANTHER" id="PTHR23531">
    <property type="entry name" value="QUINOLENE RESISTANCE PROTEIN NORA"/>
    <property type="match status" value="1"/>
</dbReference>
<evidence type="ECO:0000256" key="2">
    <source>
        <dbReference type="ARBA" id="ARBA00022448"/>
    </source>
</evidence>
<accession>A0A1T4YW56</accession>
<dbReference type="GO" id="GO:0005886">
    <property type="term" value="C:plasma membrane"/>
    <property type="evidence" value="ECO:0007669"/>
    <property type="project" value="UniProtKB-SubCell"/>
</dbReference>
<gene>
    <name evidence="8" type="ORF">SAMN04244570_0076</name>
</gene>
<evidence type="ECO:0000256" key="6">
    <source>
        <dbReference type="SAM" id="Phobius"/>
    </source>
</evidence>
<evidence type="ECO:0000259" key="7">
    <source>
        <dbReference type="PROSITE" id="PS50850"/>
    </source>
</evidence>
<feature type="transmembrane region" description="Helical" evidence="6">
    <location>
        <begin position="299"/>
        <end position="322"/>
    </location>
</feature>
<dbReference type="PANTHER" id="PTHR23531:SF1">
    <property type="entry name" value="QUINOLENE RESISTANCE PROTEIN NORA"/>
    <property type="match status" value="1"/>
</dbReference>
<reference evidence="9" key="1">
    <citation type="submission" date="2017-02" db="EMBL/GenBank/DDBJ databases">
        <authorList>
            <person name="Varghese N."/>
            <person name="Submissions S."/>
        </authorList>
    </citation>
    <scope>NUCLEOTIDE SEQUENCE [LARGE SCALE GENOMIC DNA]</scope>
    <source>
        <strain evidence="9">DSM 23966</strain>
    </source>
</reference>
<dbReference type="InterPro" id="IPR036259">
    <property type="entry name" value="MFS_trans_sf"/>
</dbReference>
<keyword evidence="2" id="KW-0813">Transport</keyword>
<feature type="transmembrane region" description="Helical" evidence="6">
    <location>
        <begin position="77"/>
        <end position="94"/>
    </location>
</feature>
<name>A0A1T4YW56_9BACL</name>
<feature type="transmembrane region" description="Helical" evidence="6">
    <location>
        <begin position="334"/>
        <end position="354"/>
    </location>
</feature>
<dbReference type="Gene3D" id="1.20.1250.20">
    <property type="entry name" value="MFS general substrate transporter like domains"/>
    <property type="match status" value="1"/>
</dbReference>
<dbReference type="Proteomes" id="UP000190042">
    <property type="component" value="Unassembled WGS sequence"/>
</dbReference>
<dbReference type="GO" id="GO:0022857">
    <property type="term" value="F:transmembrane transporter activity"/>
    <property type="evidence" value="ECO:0007669"/>
    <property type="project" value="InterPro"/>
</dbReference>
<evidence type="ECO:0000256" key="5">
    <source>
        <dbReference type="ARBA" id="ARBA00023136"/>
    </source>
</evidence>
<keyword evidence="3 6" id="KW-0812">Transmembrane</keyword>
<dbReference type="InterPro" id="IPR020846">
    <property type="entry name" value="MFS_dom"/>
</dbReference>
<feature type="transmembrane region" description="Helical" evidence="6">
    <location>
        <begin position="276"/>
        <end position="293"/>
    </location>
</feature>
<feature type="transmembrane region" description="Helical" evidence="6">
    <location>
        <begin position="243"/>
        <end position="264"/>
    </location>
</feature>
<dbReference type="CDD" id="cd17489">
    <property type="entry name" value="MFS_YfcJ_like"/>
    <property type="match status" value="1"/>
</dbReference>
<dbReference type="Pfam" id="PF07690">
    <property type="entry name" value="MFS_1"/>
    <property type="match status" value="1"/>
</dbReference>
<evidence type="ECO:0000256" key="3">
    <source>
        <dbReference type="ARBA" id="ARBA00022692"/>
    </source>
</evidence>
<evidence type="ECO:0000256" key="1">
    <source>
        <dbReference type="ARBA" id="ARBA00004651"/>
    </source>
</evidence>
<feature type="transmembrane region" description="Helical" evidence="6">
    <location>
        <begin position="163"/>
        <end position="184"/>
    </location>
</feature>
<protein>
    <submittedName>
        <fullName evidence="8">Predicted arabinose efflux permease, MFS family</fullName>
    </submittedName>
</protein>
<feature type="transmembrane region" description="Helical" evidence="6">
    <location>
        <begin position="136"/>
        <end position="157"/>
    </location>
</feature>
<dbReference type="PROSITE" id="PS50850">
    <property type="entry name" value="MFS"/>
    <property type="match status" value="1"/>
</dbReference>
<evidence type="ECO:0000256" key="4">
    <source>
        <dbReference type="ARBA" id="ARBA00022989"/>
    </source>
</evidence>
<dbReference type="AlphaFoldDB" id="A0A1T4YW56"/>
<feature type="domain" description="Major facilitator superfamily (MFS) profile" evidence="7">
    <location>
        <begin position="11"/>
        <end position="388"/>
    </location>
</feature>
<dbReference type="SUPFAM" id="SSF103473">
    <property type="entry name" value="MFS general substrate transporter"/>
    <property type="match status" value="1"/>
</dbReference>
<dbReference type="EMBL" id="FUYJ01000010">
    <property type="protein sequence ID" value="SKB06077.1"/>
    <property type="molecule type" value="Genomic_DNA"/>
</dbReference>